<evidence type="ECO:0008006" key="4">
    <source>
        <dbReference type="Google" id="ProtNLM"/>
    </source>
</evidence>
<proteinExistence type="predicted"/>
<dbReference type="AlphaFoldDB" id="A0A444ZBJ7"/>
<dbReference type="Proteomes" id="UP000289738">
    <property type="component" value="Chromosome B04"/>
</dbReference>
<gene>
    <name evidence="2" type="ORF">Ahy_B04g069061</name>
</gene>
<keyword evidence="3" id="KW-1185">Reference proteome</keyword>
<evidence type="ECO:0000313" key="2">
    <source>
        <dbReference type="EMBL" id="RYR11547.1"/>
    </source>
</evidence>
<evidence type="ECO:0000256" key="1">
    <source>
        <dbReference type="SAM" id="Phobius"/>
    </source>
</evidence>
<evidence type="ECO:0000313" key="3">
    <source>
        <dbReference type="Proteomes" id="UP000289738"/>
    </source>
</evidence>
<dbReference type="InterPro" id="IPR021775">
    <property type="entry name" value="DUF3339"/>
</dbReference>
<feature type="transmembrane region" description="Helical" evidence="1">
    <location>
        <begin position="7"/>
        <end position="26"/>
    </location>
</feature>
<dbReference type="PANTHER" id="PTHR33128">
    <property type="entry name" value="OS05G0103400 PROTEIN"/>
    <property type="match status" value="1"/>
</dbReference>
<dbReference type="STRING" id="3818.A0A444ZBJ7"/>
<comment type="caution">
    <text evidence="2">The sequence shown here is derived from an EMBL/GenBank/DDBJ whole genome shotgun (WGS) entry which is preliminary data.</text>
</comment>
<protein>
    <recommendedName>
        <fullName evidence="4">Transmembrane protein</fullName>
    </recommendedName>
</protein>
<feature type="transmembrane region" description="Helical" evidence="1">
    <location>
        <begin position="46"/>
        <end position="69"/>
    </location>
</feature>
<organism evidence="2 3">
    <name type="scientific">Arachis hypogaea</name>
    <name type="common">Peanut</name>
    <dbReference type="NCBI Taxonomy" id="3818"/>
    <lineage>
        <taxon>Eukaryota</taxon>
        <taxon>Viridiplantae</taxon>
        <taxon>Streptophyta</taxon>
        <taxon>Embryophyta</taxon>
        <taxon>Tracheophyta</taxon>
        <taxon>Spermatophyta</taxon>
        <taxon>Magnoliopsida</taxon>
        <taxon>eudicotyledons</taxon>
        <taxon>Gunneridae</taxon>
        <taxon>Pentapetalae</taxon>
        <taxon>rosids</taxon>
        <taxon>fabids</taxon>
        <taxon>Fabales</taxon>
        <taxon>Fabaceae</taxon>
        <taxon>Papilionoideae</taxon>
        <taxon>50 kb inversion clade</taxon>
        <taxon>dalbergioids sensu lato</taxon>
        <taxon>Dalbergieae</taxon>
        <taxon>Pterocarpus clade</taxon>
        <taxon>Arachis</taxon>
    </lineage>
</organism>
<dbReference type="PANTHER" id="PTHR33128:SF9">
    <property type="entry name" value="PROTEIN, PUTATIVE-RELATED"/>
    <property type="match status" value="1"/>
</dbReference>
<accession>A0A444ZBJ7</accession>
<dbReference type="Pfam" id="PF11820">
    <property type="entry name" value="DUF3339"/>
    <property type="match status" value="1"/>
</dbReference>
<keyword evidence="1" id="KW-1133">Transmembrane helix</keyword>
<sequence>MGCWWSPVVVGVVLFVLLSPGLIFQLPAGNAKLFQLFNMQTSLLSIILHAIIFFAIFSLYSFFSFYCFACPPQNVDQVRVV</sequence>
<keyword evidence="1" id="KW-0812">Transmembrane</keyword>
<name>A0A444ZBJ7_ARAHY</name>
<reference evidence="2 3" key="1">
    <citation type="submission" date="2019-01" db="EMBL/GenBank/DDBJ databases">
        <title>Sequencing of cultivated peanut Arachis hypogaea provides insights into genome evolution and oil improvement.</title>
        <authorList>
            <person name="Chen X."/>
        </authorList>
    </citation>
    <scope>NUCLEOTIDE SEQUENCE [LARGE SCALE GENOMIC DNA]</scope>
    <source>
        <strain evidence="3">cv. Fuhuasheng</strain>
        <tissue evidence="2">Leaves</tissue>
    </source>
</reference>
<dbReference type="EMBL" id="SDMP01000014">
    <property type="protein sequence ID" value="RYR11547.1"/>
    <property type="molecule type" value="Genomic_DNA"/>
</dbReference>
<keyword evidence="1" id="KW-0472">Membrane</keyword>